<organism evidence="1 2">
    <name type="scientific">Musa troglodytarum</name>
    <name type="common">fe'i banana</name>
    <dbReference type="NCBI Taxonomy" id="320322"/>
    <lineage>
        <taxon>Eukaryota</taxon>
        <taxon>Viridiplantae</taxon>
        <taxon>Streptophyta</taxon>
        <taxon>Embryophyta</taxon>
        <taxon>Tracheophyta</taxon>
        <taxon>Spermatophyta</taxon>
        <taxon>Magnoliopsida</taxon>
        <taxon>Liliopsida</taxon>
        <taxon>Zingiberales</taxon>
        <taxon>Musaceae</taxon>
        <taxon>Musa</taxon>
    </lineage>
</organism>
<name>A0A9E7G6V6_9LILI</name>
<accession>A0A9E7G6V6</accession>
<gene>
    <name evidence="1" type="ORF">MUK42_33906</name>
</gene>
<proteinExistence type="predicted"/>
<evidence type="ECO:0000313" key="2">
    <source>
        <dbReference type="Proteomes" id="UP001055439"/>
    </source>
</evidence>
<evidence type="ECO:0000313" key="1">
    <source>
        <dbReference type="EMBL" id="URE09371.1"/>
    </source>
</evidence>
<dbReference type="Proteomes" id="UP001055439">
    <property type="component" value="Chromosome 6"/>
</dbReference>
<keyword evidence="2" id="KW-1185">Reference proteome</keyword>
<reference evidence="1" key="1">
    <citation type="submission" date="2022-05" db="EMBL/GenBank/DDBJ databases">
        <title>The Musa troglodytarum L. genome provides insights into the mechanism of non-climacteric behaviour and enrichment of carotenoids.</title>
        <authorList>
            <person name="Wang J."/>
        </authorList>
    </citation>
    <scope>NUCLEOTIDE SEQUENCE</scope>
    <source>
        <tissue evidence="1">Leaf</tissue>
    </source>
</reference>
<protein>
    <submittedName>
        <fullName evidence="1">Uncharacterized protein</fullName>
    </submittedName>
</protein>
<sequence>MCNHESLLSAAYSHNQSVIILNESSDKRYPMLQTAIHICSHGFFLLLFLAQRRPRAKSWIKCGPKSGPSVPTTLINATVGSDVSLRAYFRGSFCFEQLPSLNSAASQLQSVKHASLQASTVPRGNGTVWPLLVKLQIRLSFWNSRVAETLPLGFKIGIIDDEVTGVEHGGSRCSCLKIGDKSVFFVLLREQKSLLEASALGVESEGKAPRGGEPCGGVGGWAYGRSQGYVGYP</sequence>
<dbReference type="AlphaFoldDB" id="A0A9E7G6V6"/>
<dbReference type="EMBL" id="CP097508">
    <property type="protein sequence ID" value="URE09371.1"/>
    <property type="molecule type" value="Genomic_DNA"/>
</dbReference>